<dbReference type="EMBL" id="KK853353">
    <property type="protein sequence ID" value="KDR08209.1"/>
    <property type="molecule type" value="Genomic_DNA"/>
</dbReference>
<evidence type="ECO:0000256" key="7">
    <source>
        <dbReference type="SAM" id="MobiDB-lite"/>
    </source>
</evidence>
<keyword evidence="4" id="KW-0235">DNA replication</keyword>
<evidence type="ECO:0000259" key="10">
    <source>
        <dbReference type="Pfam" id="PF21000"/>
    </source>
</evidence>
<comment type="function">
    <text evidence="6">Essential component of the RMI complex, a complex that plays an important role in the processing of homologous recombination intermediates to limit DNA crossover formation in cells. Promotes TOP3A binding to double Holliday junctions (DHJ) and hence stimulates TOP3A-mediated dissolution. Required for BLM phosphorylation during mitosis. Within the BLM complex, required for BLM and TOP3A stability.</text>
</comment>
<dbReference type="FunFam" id="2.40.50.770:FF:000002">
    <property type="entry name" value="recQ-mediated genome instability protein 1"/>
    <property type="match status" value="1"/>
</dbReference>
<dbReference type="SMART" id="SM01161">
    <property type="entry name" value="DUF1767"/>
    <property type="match status" value="1"/>
</dbReference>
<comment type="subcellular location">
    <subcellularLocation>
        <location evidence="1">Nucleus</location>
    </subcellularLocation>
</comment>
<comment type="similarity">
    <text evidence="2">Belongs to the RMI1 family.</text>
</comment>
<feature type="domain" description="RecQ-mediated genome instability protein 1 C-terminal OB-fold" evidence="9">
    <location>
        <begin position="536"/>
        <end position="674"/>
    </location>
</feature>
<dbReference type="GO" id="GO:0000166">
    <property type="term" value="F:nucleotide binding"/>
    <property type="evidence" value="ECO:0007669"/>
    <property type="project" value="InterPro"/>
</dbReference>
<dbReference type="Pfam" id="PF21000">
    <property type="entry name" value="RMI1_N_N"/>
    <property type="match status" value="1"/>
</dbReference>
<dbReference type="InterPro" id="IPR042470">
    <property type="entry name" value="RMI1_N_C_sf"/>
</dbReference>
<dbReference type="InParanoid" id="A0A067QK69"/>
<evidence type="ECO:0000256" key="5">
    <source>
        <dbReference type="ARBA" id="ARBA00023242"/>
    </source>
</evidence>
<dbReference type="Gene3D" id="2.40.50.510">
    <property type="match status" value="1"/>
</dbReference>
<dbReference type="InterPro" id="IPR013894">
    <property type="entry name" value="RMI1_OB"/>
</dbReference>
<dbReference type="Proteomes" id="UP000027135">
    <property type="component" value="Unassembled WGS sequence"/>
</dbReference>
<sequence length="686" mass="76710">MVAYIVAGIKKYLTSTSLHASPEWVEGCVEFFISEHQSQGYTVSALEDFVLQQWKLADLREIGQGCLPHNISSIMKIILPGKYALQVEQVQNVGQPAYAQLQDIRKQTCENETVGATLSQSWEPCPTRMLQLTLCDGIQSIKGIEYRPIMSLNEQILPGYKVLVIGPVECRRGVLLLEQHNLEILGGEVDSLLVPNAIENVLARLLNLPQNPDPYRVETDVSVGPQEPTTTRNVFVQPPPIQPNPTGSLRTQVVSAPVQNIIHKPSSSRININQVSKGNPDRSIEEELLCEDDLMLEAEMDAQLSVLEREYQEEMENSLHNTDIETEQGFLGDVQAESSENIEFESLHHQKVPTQLETPSYSPEKELMANSNTIHLLEDDDDDDILLQMSLDALDEPKVERKLQRDQSTSSRLVRKQDHWSGHQTKALSAGQCSRVSTQIVKSQAHSITTQSKITSFLKSSIKTADSGGSSHRCGNSSETDRAAQLSCSKQIFPNLGLNITHDCNENLQTKSDKKPIQPKVYGNDVTSTVPILTDSKPFVYLSQVKTPVKSRTVFTVKGFVMTLLSQMTFGKDGWHLLVKVCDGSSNLDVRLSSDVLEKLMSFSRAEMLAMKQEIPDNPVLKEKLRNILQNAQQQLIHLNCLLDIEFLPESEIPCVIELTTITEEHLQALQARVRTVDTDLIKKFE</sequence>
<dbReference type="AlphaFoldDB" id="A0A067QK69"/>
<organism evidence="11 12">
    <name type="scientific">Zootermopsis nevadensis</name>
    <name type="common">Dampwood termite</name>
    <dbReference type="NCBI Taxonomy" id="136037"/>
    <lineage>
        <taxon>Eukaryota</taxon>
        <taxon>Metazoa</taxon>
        <taxon>Ecdysozoa</taxon>
        <taxon>Arthropoda</taxon>
        <taxon>Hexapoda</taxon>
        <taxon>Insecta</taxon>
        <taxon>Pterygota</taxon>
        <taxon>Neoptera</taxon>
        <taxon>Polyneoptera</taxon>
        <taxon>Dictyoptera</taxon>
        <taxon>Blattodea</taxon>
        <taxon>Blattoidea</taxon>
        <taxon>Termitoidae</taxon>
        <taxon>Termopsidae</taxon>
        <taxon>Zootermopsis</taxon>
    </lineage>
</organism>
<dbReference type="Gene3D" id="1.10.8.1020">
    <property type="entry name" value="RecQ-mediated genome instability protein 1, N-terminal domain"/>
    <property type="match status" value="1"/>
</dbReference>
<reference evidence="11 12" key="1">
    <citation type="journal article" date="2014" name="Nat. Commun.">
        <title>Molecular traces of alternative social organization in a termite genome.</title>
        <authorList>
            <person name="Terrapon N."/>
            <person name="Li C."/>
            <person name="Robertson H.M."/>
            <person name="Ji L."/>
            <person name="Meng X."/>
            <person name="Booth W."/>
            <person name="Chen Z."/>
            <person name="Childers C.P."/>
            <person name="Glastad K.M."/>
            <person name="Gokhale K."/>
            <person name="Gowin J."/>
            <person name="Gronenberg W."/>
            <person name="Hermansen R.A."/>
            <person name="Hu H."/>
            <person name="Hunt B.G."/>
            <person name="Huylmans A.K."/>
            <person name="Khalil S.M."/>
            <person name="Mitchell R.D."/>
            <person name="Munoz-Torres M.C."/>
            <person name="Mustard J.A."/>
            <person name="Pan H."/>
            <person name="Reese J.T."/>
            <person name="Scharf M.E."/>
            <person name="Sun F."/>
            <person name="Vogel H."/>
            <person name="Xiao J."/>
            <person name="Yang W."/>
            <person name="Yang Z."/>
            <person name="Yang Z."/>
            <person name="Zhou J."/>
            <person name="Zhu J."/>
            <person name="Brent C.S."/>
            <person name="Elsik C.G."/>
            <person name="Goodisman M.A."/>
            <person name="Liberles D.A."/>
            <person name="Roe R.M."/>
            <person name="Vargo E.L."/>
            <person name="Vilcinskas A."/>
            <person name="Wang J."/>
            <person name="Bornberg-Bauer E."/>
            <person name="Korb J."/>
            <person name="Zhang G."/>
            <person name="Liebig J."/>
        </authorList>
    </citation>
    <scope>NUCLEOTIDE SEQUENCE [LARGE SCALE GENOMIC DNA]</scope>
    <source>
        <tissue evidence="11">Whole organism</tissue>
    </source>
</reference>
<evidence type="ECO:0000256" key="4">
    <source>
        <dbReference type="ARBA" id="ARBA00022705"/>
    </source>
</evidence>
<evidence type="ECO:0000256" key="2">
    <source>
        <dbReference type="ARBA" id="ARBA00006395"/>
    </source>
</evidence>
<dbReference type="GO" id="GO:0000712">
    <property type="term" value="P:resolution of meiotic recombination intermediates"/>
    <property type="evidence" value="ECO:0007669"/>
    <property type="project" value="TreeGrafter"/>
</dbReference>
<dbReference type="STRING" id="136037.A0A067QK69"/>
<dbReference type="InterPro" id="IPR049363">
    <property type="entry name" value="RMI1_N"/>
</dbReference>
<feature type="domain" description="RMI1 N-terminal" evidence="10">
    <location>
        <begin position="13"/>
        <end position="62"/>
    </location>
</feature>
<dbReference type="Pfam" id="PF08585">
    <property type="entry name" value="RMI1_N_C"/>
    <property type="match status" value="1"/>
</dbReference>
<evidence type="ECO:0000259" key="8">
    <source>
        <dbReference type="Pfam" id="PF08585"/>
    </source>
</evidence>
<dbReference type="PANTHER" id="PTHR14790">
    <property type="entry name" value="RECQ-MEDIATED GENOME INSTABILITY PROTEIN 1 RMI1"/>
    <property type="match status" value="1"/>
</dbReference>
<proteinExistence type="inferred from homology"/>
<name>A0A067QK69_ZOONE</name>
<dbReference type="GO" id="GO:0006260">
    <property type="term" value="P:DNA replication"/>
    <property type="evidence" value="ECO:0007669"/>
    <property type="project" value="UniProtKB-KW"/>
</dbReference>
<accession>A0A067QK69</accession>
<feature type="domain" description="RecQ mediated genome instability protein 1 OB-fold" evidence="8">
    <location>
        <begin position="67"/>
        <end position="195"/>
    </location>
</feature>
<dbReference type="PANTHER" id="PTHR14790:SF15">
    <property type="entry name" value="RECQ-MEDIATED GENOME INSTABILITY PROTEIN 1"/>
    <property type="match status" value="1"/>
</dbReference>
<evidence type="ECO:0000256" key="1">
    <source>
        <dbReference type="ARBA" id="ARBA00004123"/>
    </source>
</evidence>
<gene>
    <name evidence="11" type="ORF">L798_01925</name>
</gene>
<evidence type="ECO:0000313" key="11">
    <source>
        <dbReference type="EMBL" id="KDR08209.1"/>
    </source>
</evidence>
<protein>
    <recommendedName>
        <fullName evidence="3">RecQ-mediated genome instability protein 1</fullName>
    </recommendedName>
</protein>
<evidence type="ECO:0000313" key="12">
    <source>
        <dbReference type="Proteomes" id="UP000027135"/>
    </source>
</evidence>
<dbReference type="eggNOG" id="KOG3683">
    <property type="taxonomic scope" value="Eukaryota"/>
</dbReference>
<dbReference type="OMA" id="SATWHVK"/>
<feature type="region of interest" description="Disordered" evidence="7">
    <location>
        <begin position="399"/>
        <end position="428"/>
    </location>
</feature>
<evidence type="ECO:0000256" key="3">
    <source>
        <dbReference type="ARBA" id="ARBA00018987"/>
    </source>
</evidence>
<dbReference type="InterPro" id="IPR044881">
    <property type="entry name" value="RMI1_N_N_sf"/>
</dbReference>
<dbReference type="Pfam" id="PF16099">
    <property type="entry name" value="RMI1_C"/>
    <property type="match status" value="1"/>
</dbReference>
<dbReference type="InterPro" id="IPR032199">
    <property type="entry name" value="RMI1_C"/>
</dbReference>
<evidence type="ECO:0000259" key="9">
    <source>
        <dbReference type="Pfam" id="PF16099"/>
    </source>
</evidence>
<dbReference type="GO" id="GO:0031422">
    <property type="term" value="C:RecQ family helicase-topoisomerase III complex"/>
    <property type="evidence" value="ECO:0007669"/>
    <property type="project" value="TreeGrafter"/>
</dbReference>
<evidence type="ECO:0000256" key="6">
    <source>
        <dbReference type="ARBA" id="ARBA00024977"/>
    </source>
</evidence>
<keyword evidence="12" id="KW-1185">Reference proteome</keyword>
<dbReference type="GO" id="GO:0000724">
    <property type="term" value="P:double-strand break repair via homologous recombination"/>
    <property type="evidence" value="ECO:0007669"/>
    <property type="project" value="TreeGrafter"/>
</dbReference>
<dbReference type="Gene3D" id="2.40.50.770">
    <property type="entry name" value="RecQ-mediated genome instability protein Rmi1, C-terminal domain"/>
    <property type="match status" value="1"/>
</dbReference>
<dbReference type="GO" id="GO:0016604">
    <property type="term" value="C:nuclear body"/>
    <property type="evidence" value="ECO:0007669"/>
    <property type="project" value="TreeGrafter"/>
</dbReference>
<keyword evidence="5" id="KW-0539">Nucleus</keyword>